<name>A0A1H2IDY0_9ACTN</name>
<sequence length="85" mass="9432">MRYSIDATEPLNKKKYRNVGAVAKKIQSALGDFNDIRINRARLASIVEDGKLGAADMFIVGRLDARLEADAHRAVAEYRKAAKDL</sequence>
<reference evidence="1 2" key="1">
    <citation type="submission" date="2016-10" db="EMBL/GenBank/DDBJ databases">
        <authorList>
            <person name="de Groot N.N."/>
        </authorList>
    </citation>
    <scope>NUCLEOTIDE SEQUENCE [LARGE SCALE GENOMIC DNA]</scope>
    <source>
        <strain evidence="1 2">DSM 44215</strain>
    </source>
</reference>
<dbReference type="STRING" id="158898.SAMN04488548_1341069"/>
<accession>A0A1H2IDY0</accession>
<dbReference type="AlphaFoldDB" id="A0A1H2IDY0"/>
<protein>
    <submittedName>
        <fullName evidence="1">CHAD domain-containing protein</fullName>
    </submittedName>
</protein>
<evidence type="ECO:0000313" key="1">
    <source>
        <dbReference type="EMBL" id="SDU42283.1"/>
    </source>
</evidence>
<evidence type="ECO:0000313" key="2">
    <source>
        <dbReference type="Proteomes" id="UP000183180"/>
    </source>
</evidence>
<dbReference type="Proteomes" id="UP000183180">
    <property type="component" value="Unassembled WGS sequence"/>
</dbReference>
<dbReference type="Gene3D" id="1.40.20.10">
    <property type="entry name" value="CHAD domain"/>
    <property type="match status" value="1"/>
</dbReference>
<organism evidence="1 2">
    <name type="scientific">Gordonia westfalica</name>
    <dbReference type="NCBI Taxonomy" id="158898"/>
    <lineage>
        <taxon>Bacteria</taxon>
        <taxon>Bacillati</taxon>
        <taxon>Actinomycetota</taxon>
        <taxon>Actinomycetes</taxon>
        <taxon>Mycobacteriales</taxon>
        <taxon>Gordoniaceae</taxon>
        <taxon>Gordonia</taxon>
    </lineage>
</organism>
<dbReference type="InterPro" id="IPR038186">
    <property type="entry name" value="CHAD_dom_sf"/>
</dbReference>
<gene>
    <name evidence="1" type="ORF">SAMN04488548_1341069</name>
</gene>
<dbReference type="EMBL" id="FNLM01000034">
    <property type="protein sequence ID" value="SDU42283.1"/>
    <property type="molecule type" value="Genomic_DNA"/>
</dbReference>
<proteinExistence type="predicted"/>